<feature type="transmembrane region" description="Helical" evidence="1">
    <location>
        <begin position="6"/>
        <end position="28"/>
    </location>
</feature>
<dbReference type="NCBIfam" id="TIGR01673">
    <property type="entry name" value="holin_LLH"/>
    <property type="match status" value="1"/>
</dbReference>
<dbReference type="RefSeq" id="WP_046822745.1">
    <property type="nucleotide sequence ID" value="NZ_LBBT01000168.1"/>
</dbReference>
<evidence type="ECO:0000313" key="3">
    <source>
        <dbReference type="EMBL" id="KKY01615.1"/>
    </source>
</evidence>
<protein>
    <recommendedName>
        <fullName evidence="5">Phage-like protein</fullName>
    </recommendedName>
</protein>
<keyword evidence="1" id="KW-0812">Transmembrane</keyword>
<dbReference type="Proteomes" id="UP000034407">
    <property type="component" value="Unassembled WGS sequence"/>
</dbReference>
<gene>
    <name evidence="3" type="ORF">VN21_07785</name>
    <name evidence="2" type="ORF">VN21_11440</name>
</gene>
<evidence type="ECO:0000256" key="1">
    <source>
        <dbReference type="SAM" id="Phobius"/>
    </source>
</evidence>
<evidence type="ECO:0000313" key="4">
    <source>
        <dbReference type="Proteomes" id="UP000034407"/>
    </source>
</evidence>
<keyword evidence="1" id="KW-1133">Transmembrane helix</keyword>
<dbReference type="PATRIC" id="fig|1629550.3.peg.1747"/>
<dbReference type="EMBL" id="LBBT01000168">
    <property type="protein sequence ID" value="KKY01615.1"/>
    <property type="molecule type" value="Genomic_DNA"/>
</dbReference>
<accession>A0A0M3DG61</accession>
<name>A0A0M3DG61_9FIRM</name>
<dbReference type="AlphaFoldDB" id="A0A0M3DG61"/>
<sequence length="104" mass="11953">MSETVFQMLIWLISVVITVGGGYLIIYLKNKIGSEKLSSYYNIAKMIVMSIEQTQTNLTSEEKKQIAVDHLKKLTKNKLSDEEIDRLIESSVYEIKKLILNNKL</sequence>
<evidence type="ECO:0008006" key="5">
    <source>
        <dbReference type="Google" id="ProtNLM"/>
    </source>
</evidence>
<organism evidence="3 4">
    <name type="scientific">Paraclostridium benzoelyticum</name>
    <dbReference type="NCBI Taxonomy" id="1629550"/>
    <lineage>
        <taxon>Bacteria</taxon>
        <taxon>Bacillati</taxon>
        <taxon>Bacillota</taxon>
        <taxon>Clostridia</taxon>
        <taxon>Peptostreptococcales</taxon>
        <taxon>Peptostreptococcaceae</taxon>
        <taxon>Paraclostridium</taxon>
    </lineage>
</organism>
<proteinExistence type="predicted"/>
<dbReference type="InterPro" id="IPR010026">
    <property type="entry name" value="Phage_holin_LL-H"/>
</dbReference>
<reference evidence="3 4" key="1">
    <citation type="submission" date="2015-04" db="EMBL/GenBank/DDBJ databases">
        <title>Microcin producing Clostridium sp. JC272T.</title>
        <authorList>
            <person name="Jyothsna T."/>
            <person name="Sasikala C."/>
            <person name="Ramana C."/>
        </authorList>
    </citation>
    <scope>NUCLEOTIDE SEQUENCE [LARGE SCALE GENOMIC DNA]</scope>
    <source>
        <strain evidence="3 4">JC272</strain>
    </source>
</reference>
<dbReference type="OrthoDB" id="1726459at2"/>
<keyword evidence="1" id="KW-0472">Membrane</keyword>
<comment type="caution">
    <text evidence="3">The sequence shown here is derived from an EMBL/GenBank/DDBJ whole genome shotgun (WGS) entry which is preliminary data.</text>
</comment>
<evidence type="ECO:0000313" key="2">
    <source>
        <dbReference type="EMBL" id="KKY00922.1"/>
    </source>
</evidence>
<keyword evidence="4" id="KW-1185">Reference proteome</keyword>
<dbReference type="EMBL" id="LBBT01000235">
    <property type="protein sequence ID" value="KKY00922.1"/>
    <property type="molecule type" value="Genomic_DNA"/>
</dbReference>
<dbReference type="Pfam" id="PF09682">
    <property type="entry name" value="Phage_holin_6_1"/>
    <property type="match status" value="1"/>
</dbReference>